<organism evidence="2 3">
    <name type="scientific">Plakobranchus ocellatus</name>
    <dbReference type="NCBI Taxonomy" id="259542"/>
    <lineage>
        <taxon>Eukaryota</taxon>
        <taxon>Metazoa</taxon>
        <taxon>Spiralia</taxon>
        <taxon>Lophotrochozoa</taxon>
        <taxon>Mollusca</taxon>
        <taxon>Gastropoda</taxon>
        <taxon>Heterobranchia</taxon>
        <taxon>Euthyneura</taxon>
        <taxon>Panpulmonata</taxon>
        <taxon>Sacoglossa</taxon>
        <taxon>Placobranchoidea</taxon>
        <taxon>Plakobranchidae</taxon>
        <taxon>Plakobranchus</taxon>
    </lineage>
</organism>
<comment type="caution">
    <text evidence="2">The sequence shown here is derived from an EMBL/GenBank/DDBJ whole genome shotgun (WGS) entry which is preliminary data.</text>
</comment>
<evidence type="ECO:0000313" key="2">
    <source>
        <dbReference type="EMBL" id="GFO23250.1"/>
    </source>
</evidence>
<feature type="compositionally biased region" description="Basic and acidic residues" evidence="1">
    <location>
        <begin position="24"/>
        <end position="46"/>
    </location>
</feature>
<name>A0AAV4BVV5_9GAST</name>
<feature type="region of interest" description="Disordered" evidence="1">
    <location>
        <begin position="1"/>
        <end position="46"/>
    </location>
</feature>
<reference evidence="2 3" key="1">
    <citation type="journal article" date="2021" name="Elife">
        <title>Chloroplast acquisition without the gene transfer in kleptoplastic sea slugs, Plakobranchus ocellatus.</title>
        <authorList>
            <person name="Maeda T."/>
            <person name="Takahashi S."/>
            <person name="Yoshida T."/>
            <person name="Shimamura S."/>
            <person name="Takaki Y."/>
            <person name="Nagai Y."/>
            <person name="Toyoda A."/>
            <person name="Suzuki Y."/>
            <person name="Arimoto A."/>
            <person name="Ishii H."/>
            <person name="Satoh N."/>
            <person name="Nishiyama T."/>
            <person name="Hasebe M."/>
            <person name="Maruyama T."/>
            <person name="Minagawa J."/>
            <person name="Obokata J."/>
            <person name="Shigenobu S."/>
        </authorList>
    </citation>
    <scope>NUCLEOTIDE SEQUENCE [LARGE SCALE GENOMIC DNA]</scope>
</reference>
<keyword evidence="3" id="KW-1185">Reference proteome</keyword>
<dbReference type="EMBL" id="BLXT01005502">
    <property type="protein sequence ID" value="GFO23250.1"/>
    <property type="molecule type" value="Genomic_DNA"/>
</dbReference>
<gene>
    <name evidence="2" type="ORF">PoB_004975500</name>
</gene>
<proteinExistence type="predicted"/>
<evidence type="ECO:0000313" key="3">
    <source>
        <dbReference type="Proteomes" id="UP000735302"/>
    </source>
</evidence>
<dbReference type="Proteomes" id="UP000735302">
    <property type="component" value="Unassembled WGS sequence"/>
</dbReference>
<dbReference type="AlphaFoldDB" id="A0AAV4BVV5"/>
<accession>A0AAV4BVV5</accession>
<evidence type="ECO:0000256" key="1">
    <source>
        <dbReference type="SAM" id="MobiDB-lite"/>
    </source>
</evidence>
<sequence>MSEVDGGDEGGGGKPSSRKKQRSREKGEEEMWKGKKEEKESERAQRLDECAEGRWLLREKKKVSWVDATYHQEHNDDVLVASKSPTS</sequence>
<protein>
    <submittedName>
        <fullName evidence="2">Uncharacterized protein</fullName>
    </submittedName>
</protein>